<keyword evidence="10" id="KW-0906">Nuclear pore complex</keyword>
<feature type="transmembrane region" description="Helical" evidence="13">
    <location>
        <begin position="18"/>
        <end position="39"/>
    </location>
</feature>
<evidence type="ECO:0000256" key="10">
    <source>
        <dbReference type="ARBA" id="ARBA00023132"/>
    </source>
</evidence>
<keyword evidence="8 13" id="KW-1133">Transmembrane helix</keyword>
<evidence type="ECO:0000256" key="2">
    <source>
        <dbReference type="ARBA" id="ARBA00004567"/>
    </source>
</evidence>
<proteinExistence type="inferred from homology"/>
<comment type="similarity">
    <text evidence="3">Belongs to the NDC1 family.</text>
</comment>
<dbReference type="EMBL" id="GAKP01009837">
    <property type="protein sequence ID" value="JAC49115.1"/>
    <property type="molecule type" value="Transcribed_RNA"/>
</dbReference>
<dbReference type="GO" id="GO:0015031">
    <property type="term" value="P:protein transport"/>
    <property type="evidence" value="ECO:0007669"/>
    <property type="project" value="UniProtKB-KW"/>
</dbReference>
<reference evidence="14" key="1">
    <citation type="journal article" date="2014" name="BMC Genomics">
        <title>Characterizing the developmental transcriptome of the oriental fruit fly, Bactrocera dorsalis (Diptera: Tephritidae) through comparative genomic analysis with Drosophila melanogaster utilizing modENCODE datasets.</title>
        <authorList>
            <person name="Geib S.M."/>
            <person name="Calla B."/>
            <person name="Hall B."/>
            <person name="Hou S."/>
            <person name="Manoukis N.C."/>
        </authorList>
    </citation>
    <scope>NUCLEOTIDE SEQUENCE</scope>
    <source>
        <strain evidence="14">Punador</strain>
    </source>
</reference>
<gene>
    <name evidence="14" type="primary">NDC1</name>
</gene>
<dbReference type="GeneID" id="105224505"/>
<keyword evidence="11 13" id="KW-0472">Membrane</keyword>
<keyword evidence="5 13" id="KW-0812">Transmembrane</keyword>
<name>A0A034W4Q1_BACDO</name>
<dbReference type="GO" id="GO:0006999">
    <property type="term" value="P:nuclear pore organization"/>
    <property type="evidence" value="ECO:0007669"/>
    <property type="project" value="TreeGrafter"/>
</dbReference>
<feature type="transmembrane region" description="Helical" evidence="13">
    <location>
        <begin position="234"/>
        <end position="254"/>
    </location>
</feature>
<keyword evidence="12" id="KW-0539">Nucleus</keyword>
<organism evidence="14">
    <name type="scientific">Bactrocera dorsalis</name>
    <name type="common">Oriental fruit fly</name>
    <name type="synonym">Dacus dorsalis</name>
    <dbReference type="NCBI Taxonomy" id="27457"/>
    <lineage>
        <taxon>Eukaryota</taxon>
        <taxon>Metazoa</taxon>
        <taxon>Ecdysozoa</taxon>
        <taxon>Arthropoda</taxon>
        <taxon>Hexapoda</taxon>
        <taxon>Insecta</taxon>
        <taxon>Pterygota</taxon>
        <taxon>Neoptera</taxon>
        <taxon>Endopterygota</taxon>
        <taxon>Diptera</taxon>
        <taxon>Brachycera</taxon>
        <taxon>Muscomorpha</taxon>
        <taxon>Tephritoidea</taxon>
        <taxon>Tephritidae</taxon>
        <taxon>Bactrocera</taxon>
        <taxon>Bactrocera</taxon>
    </lineage>
</organism>
<comment type="subcellular location">
    <subcellularLocation>
        <location evidence="1">Nucleus membrane</location>
        <topology evidence="1">Multi-pass membrane protein</topology>
    </subcellularLocation>
    <subcellularLocation>
        <location evidence="2">Nucleus</location>
        <location evidence="2">Nuclear pore complex</location>
    </subcellularLocation>
</comment>
<evidence type="ECO:0000256" key="8">
    <source>
        <dbReference type="ARBA" id="ARBA00022989"/>
    </source>
</evidence>
<evidence type="ECO:0000256" key="1">
    <source>
        <dbReference type="ARBA" id="ARBA00004232"/>
    </source>
</evidence>
<feature type="transmembrane region" description="Helical" evidence="13">
    <location>
        <begin position="104"/>
        <end position="124"/>
    </location>
</feature>
<evidence type="ECO:0000256" key="6">
    <source>
        <dbReference type="ARBA" id="ARBA00022816"/>
    </source>
</evidence>
<evidence type="ECO:0000256" key="11">
    <source>
        <dbReference type="ARBA" id="ARBA00023136"/>
    </source>
</evidence>
<dbReference type="CTD" id="55706"/>
<evidence type="ECO:0000256" key="3">
    <source>
        <dbReference type="ARBA" id="ARBA00005760"/>
    </source>
</evidence>
<dbReference type="PANTHER" id="PTHR13269">
    <property type="entry name" value="NUCLEOPORIN NDC1"/>
    <property type="match status" value="1"/>
</dbReference>
<keyword evidence="4" id="KW-0813">Transport</keyword>
<evidence type="ECO:0000313" key="14">
    <source>
        <dbReference type="EMBL" id="JAC49115.1"/>
    </source>
</evidence>
<evidence type="ECO:0000256" key="13">
    <source>
        <dbReference type="SAM" id="Phobius"/>
    </source>
</evidence>
<evidence type="ECO:0000256" key="12">
    <source>
        <dbReference type="ARBA" id="ARBA00023242"/>
    </source>
</evidence>
<keyword evidence="9" id="KW-0811">Translocation</keyword>
<dbReference type="PANTHER" id="PTHR13269:SF6">
    <property type="entry name" value="NUCLEOPORIN NDC1"/>
    <property type="match status" value="1"/>
</dbReference>
<evidence type="ECO:0000256" key="9">
    <source>
        <dbReference type="ARBA" id="ARBA00023010"/>
    </source>
</evidence>
<sequence>MSLIVECKKLCLRRCMLALSYSIAMQYLLLGFFLFFVNFHVLHPLNWISGTISVLFSLYTWFSILPLIGSVVLYTILLGKSFLAVKRYYPTRFQWFIYTAPRKALFFTLHLLVGYLTAWLYTSFLHVDYRNIVCECFGTKCINSRYLFLICVGFFAACLHFTRENLHTDPELEFPIIQELMLVRIRSLIYRTLYNSLLKSFTPTICFALAYWLIGGIINRYFAVVFALDVDETALSFISIAVNLRLLFYGWILAAQILSNMHLMHCFFAIHLSEEVAFIIERKPVLCGTGIEEITLVDALNSSFVPVVQNLGARDLYNLSSNKMDARRKEIFALSVPGAHPYNWNQLSSQCLSLINAFTDELAASLKKISVVKTAPLFSTIKPTTATEAAEKILLRQYNETYGIRRMMTETSQENTETVKKMSPACKRIHDQVEKIKKQIEQTLRAAFRTIPGLYYMFGEPEGAKTAYLLSNSETILWIVQGLSGVCTASLTEDKYGVVQVTLPQVIKSLLTLKTELDKLNNVNLNGKKMDRNFIALKNGVKRSLYNICTVFSDYLREIVDNPEDLRKLQCYVHYVET</sequence>
<dbReference type="GO" id="GO:0070762">
    <property type="term" value="C:nuclear pore transmembrane ring"/>
    <property type="evidence" value="ECO:0007669"/>
    <property type="project" value="TreeGrafter"/>
</dbReference>
<dbReference type="GO" id="GO:0051028">
    <property type="term" value="P:mRNA transport"/>
    <property type="evidence" value="ECO:0007669"/>
    <property type="project" value="UniProtKB-KW"/>
</dbReference>
<evidence type="ECO:0000256" key="4">
    <source>
        <dbReference type="ARBA" id="ARBA00022448"/>
    </source>
</evidence>
<dbReference type="OrthoDB" id="67850at2759"/>
<dbReference type="GO" id="GO:0031965">
    <property type="term" value="C:nuclear membrane"/>
    <property type="evidence" value="ECO:0007669"/>
    <property type="project" value="UniProtKB-SubCell"/>
</dbReference>
<feature type="transmembrane region" description="Helical" evidence="13">
    <location>
        <begin position="59"/>
        <end position="83"/>
    </location>
</feature>
<dbReference type="InterPro" id="IPR019049">
    <property type="entry name" value="Nucleoporin_prot_Ndc1/Nup"/>
</dbReference>
<dbReference type="RefSeq" id="XP_011200908.2">
    <property type="nucleotide sequence ID" value="XM_011202606.4"/>
</dbReference>
<feature type="transmembrane region" description="Helical" evidence="13">
    <location>
        <begin position="144"/>
        <end position="162"/>
    </location>
</feature>
<accession>A0A034W4Q1</accession>
<feature type="transmembrane region" description="Helical" evidence="13">
    <location>
        <begin position="193"/>
        <end position="214"/>
    </location>
</feature>
<dbReference type="KEGG" id="bdr:105224505"/>
<evidence type="ECO:0000256" key="5">
    <source>
        <dbReference type="ARBA" id="ARBA00022692"/>
    </source>
</evidence>
<protein>
    <submittedName>
        <fullName evidence="14">Nucleoporin Ndc1</fullName>
    </submittedName>
</protein>
<evidence type="ECO:0000256" key="7">
    <source>
        <dbReference type="ARBA" id="ARBA00022927"/>
    </source>
</evidence>
<dbReference type="AlphaFoldDB" id="A0A034W4Q1"/>
<keyword evidence="7" id="KW-0653">Protein transport</keyword>
<keyword evidence="6" id="KW-0509">mRNA transport</keyword>
<dbReference type="Pfam" id="PF09531">
    <property type="entry name" value="Ndc1_Nup"/>
    <property type="match status" value="1"/>
</dbReference>
<dbReference type="GO" id="GO:0030674">
    <property type="term" value="F:protein-macromolecule adaptor activity"/>
    <property type="evidence" value="ECO:0007669"/>
    <property type="project" value="TreeGrafter"/>
</dbReference>